<dbReference type="AlphaFoldDB" id="A0ABD0QN63"/>
<accession>A0ABD0QN63</accession>
<proteinExistence type="predicted"/>
<organism evidence="1 2">
    <name type="scientific">Cirrhinus mrigala</name>
    <name type="common">Mrigala</name>
    <dbReference type="NCBI Taxonomy" id="683832"/>
    <lineage>
        <taxon>Eukaryota</taxon>
        <taxon>Metazoa</taxon>
        <taxon>Chordata</taxon>
        <taxon>Craniata</taxon>
        <taxon>Vertebrata</taxon>
        <taxon>Euteleostomi</taxon>
        <taxon>Actinopterygii</taxon>
        <taxon>Neopterygii</taxon>
        <taxon>Teleostei</taxon>
        <taxon>Ostariophysi</taxon>
        <taxon>Cypriniformes</taxon>
        <taxon>Cyprinidae</taxon>
        <taxon>Labeoninae</taxon>
        <taxon>Labeonini</taxon>
        <taxon>Cirrhinus</taxon>
    </lineage>
</organism>
<feature type="non-terminal residue" evidence="1">
    <location>
        <position position="58"/>
    </location>
</feature>
<evidence type="ECO:0000313" key="1">
    <source>
        <dbReference type="EMBL" id="KAL0187680.1"/>
    </source>
</evidence>
<keyword evidence="2" id="KW-1185">Reference proteome</keyword>
<gene>
    <name evidence="1" type="ORF">M9458_014779</name>
</gene>
<comment type="caution">
    <text evidence="1">The sequence shown here is derived from an EMBL/GenBank/DDBJ whole genome shotgun (WGS) entry which is preliminary data.</text>
</comment>
<dbReference type="Proteomes" id="UP001529510">
    <property type="component" value="Unassembled WGS sequence"/>
</dbReference>
<dbReference type="Gene3D" id="3.30.1120.160">
    <property type="match status" value="1"/>
</dbReference>
<reference evidence="1 2" key="1">
    <citation type="submission" date="2024-05" db="EMBL/GenBank/DDBJ databases">
        <title>Genome sequencing and assembly of Indian major carp, Cirrhinus mrigala (Hamilton, 1822).</title>
        <authorList>
            <person name="Mohindra V."/>
            <person name="Chowdhury L.M."/>
            <person name="Lal K."/>
            <person name="Jena J.K."/>
        </authorList>
    </citation>
    <scope>NUCLEOTIDE SEQUENCE [LARGE SCALE GENOMIC DNA]</scope>
    <source>
        <strain evidence="1">CM1030</strain>
        <tissue evidence="1">Blood</tissue>
    </source>
</reference>
<protein>
    <submittedName>
        <fullName evidence="1">Uncharacterized protein</fullName>
    </submittedName>
</protein>
<name>A0ABD0QN63_CIRMR</name>
<feature type="non-terminal residue" evidence="1">
    <location>
        <position position="1"/>
    </location>
</feature>
<dbReference type="EMBL" id="JAMKFB020000007">
    <property type="protein sequence ID" value="KAL0187680.1"/>
    <property type="molecule type" value="Genomic_DNA"/>
</dbReference>
<sequence length="58" mass="6391">GSILEESVPSAARHTTPRGLSPKRLLEFILPDLNLHCLRLASTSPKVRDTLLKLDEQG</sequence>
<evidence type="ECO:0000313" key="2">
    <source>
        <dbReference type="Proteomes" id="UP001529510"/>
    </source>
</evidence>